<gene>
    <name evidence="1" type="ORF">LTR37_017215</name>
</gene>
<name>A0ACC3MNE1_9PEZI</name>
<sequence length="151" mass="16512">MATMQLQKTRNDVARQHGNDSASEDEDAGARWHGEGSTPEDEKVARSLAWRRFNSSRRGNTAARSHGDDSTPVDEGTPPLARMATIRLRKTRNAGTITKTDKMEKKRLEVVQTVQTMLYGDASSIPLDSQASPPTPIGSNNLSMDQDAVTC</sequence>
<accession>A0ACC3MNE1</accession>
<proteinExistence type="predicted"/>
<reference evidence="1" key="1">
    <citation type="submission" date="2023-07" db="EMBL/GenBank/DDBJ databases">
        <title>Black Yeasts Isolated from many extreme environments.</title>
        <authorList>
            <person name="Coleine C."/>
            <person name="Stajich J.E."/>
            <person name="Selbmann L."/>
        </authorList>
    </citation>
    <scope>NUCLEOTIDE SEQUENCE</scope>
    <source>
        <strain evidence="1">CCFEE 5714</strain>
    </source>
</reference>
<keyword evidence="2" id="KW-1185">Reference proteome</keyword>
<evidence type="ECO:0000313" key="2">
    <source>
        <dbReference type="Proteomes" id="UP001281147"/>
    </source>
</evidence>
<comment type="caution">
    <text evidence="1">The sequence shown here is derived from an EMBL/GenBank/DDBJ whole genome shotgun (WGS) entry which is preliminary data.</text>
</comment>
<protein>
    <submittedName>
        <fullName evidence="1">Uncharacterized protein</fullName>
    </submittedName>
</protein>
<evidence type="ECO:0000313" key="1">
    <source>
        <dbReference type="EMBL" id="KAK3697898.1"/>
    </source>
</evidence>
<dbReference type="EMBL" id="JAUTXU010000218">
    <property type="protein sequence ID" value="KAK3697898.1"/>
    <property type="molecule type" value="Genomic_DNA"/>
</dbReference>
<dbReference type="Proteomes" id="UP001281147">
    <property type="component" value="Unassembled WGS sequence"/>
</dbReference>
<organism evidence="1 2">
    <name type="scientific">Vermiconidia calcicola</name>
    <dbReference type="NCBI Taxonomy" id="1690605"/>
    <lineage>
        <taxon>Eukaryota</taxon>
        <taxon>Fungi</taxon>
        <taxon>Dikarya</taxon>
        <taxon>Ascomycota</taxon>
        <taxon>Pezizomycotina</taxon>
        <taxon>Dothideomycetes</taxon>
        <taxon>Dothideomycetidae</taxon>
        <taxon>Mycosphaerellales</taxon>
        <taxon>Extremaceae</taxon>
        <taxon>Vermiconidia</taxon>
    </lineage>
</organism>